<evidence type="ECO:0000256" key="2">
    <source>
        <dbReference type="SAM" id="SignalP"/>
    </source>
</evidence>
<organism evidence="3 4">
    <name type="scientific">Sphingomonas immobilis</name>
    <dbReference type="NCBI Taxonomy" id="3063997"/>
    <lineage>
        <taxon>Bacteria</taxon>
        <taxon>Pseudomonadati</taxon>
        <taxon>Pseudomonadota</taxon>
        <taxon>Alphaproteobacteria</taxon>
        <taxon>Sphingomonadales</taxon>
        <taxon>Sphingomonadaceae</taxon>
        <taxon>Sphingomonas</taxon>
    </lineage>
</organism>
<feature type="signal peptide" evidence="2">
    <location>
        <begin position="1"/>
        <end position="22"/>
    </location>
</feature>
<accession>A0ABT9A4C9</accession>
<dbReference type="Proteomes" id="UP001176468">
    <property type="component" value="Unassembled WGS sequence"/>
</dbReference>
<protein>
    <submittedName>
        <fullName evidence="3">Uncharacterized protein</fullName>
    </submittedName>
</protein>
<gene>
    <name evidence="3" type="ORF">Q5H94_18865</name>
</gene>
<feature type="region of interest" description="Disordered" evidence="1">
    <location>
        <begin position="61"/>
        <end position="81"/>
    </location>
</feature>
<name>A0ABT9A4C9_9SPHN</name>
<reference evidence="3" key="1">
    <citation type="submission" date="2023-07" db="EMBL/GenBank/DDBJ databases">
        <authorList>
            <person name="Kim M.K."/>
        </authorList>
    </citation>
    <scope>NUCLEOTIDE SEQUENCE</scope>
    <source>
        <strain evidence="3">CA1-15</strain>
    </source>
</reference>
<keyword evidence="2" id="KW-0732">Signal</keyword>
<evidence type="ECO:0000256" key="1">
    <source>
        <dbReference type="SAM" id="MobiDB-lite"/>
    </source>
</evidence>
<evidence type="ECO:0000313" key="3">
    <source>
        <dbReference type="EMBL" id="MDO7844398.1"/>
    </source>
</evidence>
<dbReference type="RefSeq" id="WP_304562795.1">
    <property type="nucleotide sequence ID" value="NZ_JAUQSZ010000015.1"/>
</dbReference>
<feature type="chain" id="PRO_5045880974" evidence="2">
    <location>
        <begin position="23"/>
        <end position="120"/>
    </location>
</feature>
<proteinExistence type="predicted"/>
<evidence type="ECO:0000313" key="4">
    <source>
        <dbReference type="Proteomes" id="UP001176468"/>
    </source>
</evidence>
<keyword evidence="4" id="KW-1185">Reference proteome</keyword>
<sequence>MRFRFLPAAIVLAVTASPAAFAQTPADTSTPSAPTGDTVRLTDSQRDAILNSNTVESAAIARGEQDPSENSGRGIHGEISAMIGSNGTRGVAGTAAIPLGNNGGAVVSFESSRFGYPTRR</sequence>
<dbReference type="EMBL" id="JAUQSZ010000015">
    <property type="protein sequence ID" value="MDO7844398.1"/>
    <property type="molecule type" value="Genomic_DNA"/>
</dbReference>
<comment type="caution">
    <text evidence="3">The sequence shown here is derived from an EMBL/GenBank/DDBJ whole genome shotgun (WGS) entry which is preliminary data.</text>
</comment>